<protein>
    <submittedName>
        <fullName evidence="1">Uncharacterized protein</fullName>
    </submittedName>
</protein>
<proteinExistence type="predicted"/>
<dbReference type="EMBL" id="CAADRP010001985">
    <property type="protein sequence ID" value="VFU58453.1"/>
    <property type="molecule type" value="Genomic_DNA"/>
</dbReference>
<sequence length="82" mass="9551">MISLDANSEFIFRNLVAYELSHASGPCFLLVDERDYRHRGRCEIAERERHCFQPFEERSRGGNLWNGMSKCKSIRLTKARSG</sequence>
<evidence type="ECO:0000313" key="1">
    <source>
        <dbReference type="EMBL" id="VFU58453.1"/>
    </source>
</evidence>
<dbReference type="AlphaFoldDB" id="A0A6N2MVE7"/>
<reference evidence="1" key="1">
    <citation type="submission" date="2019-03" db="EMBL/GenBank/DDBJ databases">
        <authorList>
            <person name="Mank J."/>
            <person name="Almeida P."/>
        </authorList>
    </citation>
    <scope>NUCLEOTIDE SEQUENCE</scope>
    <source>
        <strain evidence="1">78183</strain>
    </source>
</reference>
<organism evidence="1">
    <name type="scientific">Salix viminalis</name>
    <name type="common">Common osier</name>
    <name type="synonym">Basket willow</name>
    <dbReference type="NCBI Taxonomy" id="40686"/>
    <lineage>
        <taxon>Eukaryota</taxon>
        <taxon>Viridiplantae</taxon>
        <taxon>Streptophyta</taxon>
        <taxon>Embryophyta</taxon>
        <taxon>Tracheophyta</taxon>
        <taxon>Spermatophyta</taxon>
        <taxon>Magnoliopsida</taxon>
        <taxon>eudicotyledons</taxon>
        <taxon>Gunneridae</taxon>
        <taxon>Pentapetalae</taxon>
        <taxon>rosids</taxon>
        <taxon>fabids</taxon>
        <taxon>Malpighiales</taxon>
        <taxon>Salicaceae</taxon>
        <taxon>Saliceae</taxon>
        <taxon>Salix</taxon>
    </lineage>
</organism>
<accession>A0A6N2MVE7</accession>
<name>A0A6N2MVE7_SALVM</name>
<gene>
    <name evidence="1" type="ORF">SVIM_LOCUS427167</name>
</gene>